<sequence>MIAATHAAGPGCAADRPPLSTLAADMDVATGLVQLTSLVQGIYARVSERHELTPVQAKLLCVLLDGPRGMADLAQCFGVEKAALTGLMDRAERRGLAQRAPVAGDRRALQATLTATGRQTAHAFHTEVSAELSHLTTALDPADREHFRATMAGIIQRCRNASGSSNSAMQTRT</sequence>
<dbReference type="PROSITE" id="PS50995">
    <property type="entry name" value="HTH_MARR_2"/>
    <property type="match status" value="1"/>
</dbReference>
<reference evidence="2 3" key="1">
    <citation type="submission" date="2020-06" db="EMBL/GenBank/DDBJ databases">
        <title>Actinomadura xiongansis sp. nov., isolated from soil of Baiyangdian.</title>
        <authorList>
            <person name="Zhang X."/>
        </authorList>
    </citation>
    <scope>NUCLEOTIDE SEQUENCE [LARGE SCALE GENOMIC DNA]</scope>
    <source>
        <strain evidence="2 3">HBUM206468</strain>
    </source>
</reference>
<gene>
    <name evidence="2" type="ORF">HKK74_14375</name>
</gene>
<evidence type="ECO:0000313" key="2">
    <source>
        <dbReference type="EMBL" id="MBC6466680.1"/>
    </source>
</evidence>
<dbReference type="PANTHER" id="PTHR33164:SF107">
    <property type="entry name" value="TRANSCRIPTIONAL REGULATORY PROTEIN"/>
    <property type="match status" value="1"/>
</dbReference>
<dbReference type="PANTHER" id="PTHR33164">
    <property type="entry name" value="TRANSCRIPTIONAL REGULATOR, MARR FAMILY"/>
    <property type="match status" value="1"/>
</dbReference>
<dbReference type="EMBL" id="JABVEC010000009">
    <property type="protein sequence ID" value="MBC6466680.1"/>
    <property type="molecule type" value="Genomic_DNA"/>
</dbReference>
<dbReference type="SMART" id="SM00347">
    <property type="entry name" value="HTH_MARR"/>
    <property type="match status" value="1"/>
</dbReference>
<name>A0ABR7LPL6_9ACTN</name>
<dbReference type="Gene3D" id="1.10.10.10">
    <property type="entry name" value="Winged helix-like DNA-binding domain superfamily/Winged helix DNA-binding domain"/>
    <property type="match status" value="1"/>
</dbReference>
<dbReference type="InterPro" id="IPR036390">
    <property type="entry name" value="WH_DNA-bd_sf"/>
</dbReference>
<organism evidence="2 3">
    <name type="scientific">Actinomadura alba</name>
    <dbReference type="NCBI Taxonomy" id="406431"/>
    <lineage>
        <taxon>Bacteria</taxon>
        <taxon>Bacillati</taxon>
        <taxon>Actinomycetota</taxon>
        <taxon>Actinomycetes</taxon>
        <taxon>Streptosporangiales</taxon>
        <taxon>Thermomonosporaceae</taxon>
        <taxon>Actinomadura</taxon>
    </lineage>
</organism>
<feature type="domain" description="HTH marR-type" evidence="1">
    <location>
        <begin position="25"/>
        <end position="156"/>
    </location>
</feature>
<dbReference type="RefSeq" id="WP_187243693.1">
    <property type="nucleotide sequence ID" value="NZ_BAAAOK010000013.1"/>
</dbReference>
<proteinExistence type="predicted"/>
<dbReference type="InterPro" id="IPR036388">
    <property type="entry name" value="WH-like_DNA-bd_sf"/>
</dbReference>
<accession>A0ABR7LPL6</accession>
<dbReference type="Pfam" id="PF12802">
    <property type="entry name" value="MarR_2"/>
    <property type="match status" value="1"/>
</dbReference>
<dbReference type="InterPro" id="IPR039422">
    <property type="entry name" value="MarR/SlyA-like"/>
</dbReference>
<dbReference type="PRINTS" id="PR00598">
    <property type="entry name" value="HTHMARR"/>
</dbReference>
<keyword evidence="3" id="KW-1185">Reference proteome</keyword>
<dbReference type="Proteomes" id="UP000805614">
    <property type="component" value="Unassembled WGS sequence"/>
</dbReference>
<evidence type="ECO:0000313" key="3">
    <source>
        <dbReference type="Proteomes" id="UP000805614"/>
    </source>
</evidence>
<evidence type="ECO:0000259" key="1">
    <source>
        <dbReference type="PROSITE" id="PS50995"/>
    </source>
</evidence>
<dbReference type="InterPro" id="IPR000835">
    <property type="entry name" value="HTH_MarR-typ"/>
</dbReference>
<comment type="caution">
    <text evidence="2">The sequence shown here is derived from an EMBL/GenBank/DDBJ whole genome shotgun (WGS) entry which is preliminary data.</text>
</comment>
<dbReference type="SUPFAM" id="SSF46785">
    <property type="entry name" value="Winged helix' DNA-binding domain"/>
    <property type="match status" value="1"/>
</dbReference>
<protein>
    <submittedName>
        <fullName evidence="2">Winged helix-turn-helix transcriptional regulator</fullName>
    </submittedName>
</protein>